<keyword evidence="2" id="KW-1185">Reference proteome</keyword>
<proteinExistence type="predicted"/>
<accession>A0A2S7U4R6</accession>
<dbReference type="RefSeq" id="WP_105044527.1">
    <property type="nucleotide sequence ID" value="NZ_MQWA01000001.1"/>
</dbReference>
<reference evidence="1 2" key="1">
    <citation type="submission" date="2016-12" db="EMBL/GenBank/DDBJ databases">
        <title>Study of bacterial adaptation to deep sea.</title>
        <authorList>
            <person name="Song J."/>
            <person name="Yoshizawa S."/>
            <person name="Kogure K."/>
        </authorList>
    </citation>
    <scope>NUCLEOTIDE SEQUENCE [LARGE SCALE GENOMIC DNA]</scope>
    <source>
        <strain evidence="1 2">SAORIC-165</strain>
    </source>
</reference>
<evidence type="ECO:0000313" key="1">
    <source>
        <dbReference type="EMBL" id="PQJ30009.1"/>
    </source>
</evidence>
<protein>
    <submittedName>
        <fullName evidence="1">Uncharacterized protein</fullName>
    </submittedName>
</protein>
<gene>
    <name evidence="1" type="ORF">BSZ32_17005</name>
</gene>
<sequence length="159" mass="17079">MKDGPSIGEAVWGADVQNDWWEGISEVIGAQDAIAVELGEVETANIRKSVMTQLTDTKANLLVLQDRISHPEFYRSAIQGLLDSVHCAIMVLRIGDGDSGIGKVLLPCAGGPNSRRGLKLAADAFGEDVTAFFVQPDTDDVSLEVGEQRLESFFCDAQA</sequence>
<dbReference type="EMBL" id="MQWA01000001">
    <property type="protein sequence ID" value="PQJ30009.1"/>
    <property type="molecule type" value="Genomic_DNA"/>
</dbReference>
<name>A0A2S7U4R6_9BACT</name>
<dbReference type="Proteomes" id="UP000239907">
    <property type="component" value="Unassembled WGS sequence"/>
</dbReference>
<evidence type="ECO:0000313" key="2">
    <source>
        <dbReference type="Proteomes" id="UP000239907"/>
    </source>
</evidence>
<organism evidence="1 2">
    <name type="scientific">Rubritalea profundi</name>
    <dbReference type="NCBI Taxonomy" id="1658618"/>
    <lineage>
        <taxon>Bacteria</taxon>
        <taxon>Pseudomonadati</taxon>
        <taxon>Verrucomicrobiota</taxon>
        <taxon>Verrucomicrobiia</taxon>
        <taxon>Verrucomicrobiales</taxon>
        <taxon>Rubritaleaceae</taxon>
        <taxon>Rubritalea</taxon>
    </lineage>
</organism>
<comment type="caution">
    <text evidence="1">The sequence shown here is derived from an EMBL/GenBank/DDBJ whole genome shotgun (WGS) entry which is preliminary data.</text>
</comment>
<dbReference type="AlphaFoldDB" id="A0A2S7U4R6"/>